<keyword evidence="2" id="KW-1185">Reference proteome</keyword>
<proteinExistence type="predicted"/>
<organism evidence="1 2">
    <name type="scientific">Paenibacillus helianthi</name>
    <dbReference type="NCBI Taxonomy" id="1349432"/>
    <lineage>
        <taxon>Bacteria</taxon>
        <taxon>Bacillati</taxon>
        <taxon>Bacillota</taxon>
        <taxon>Bacilli</taxon>
        <taxon>Bacillales</taxon>
        <taxon>Paenibacillaceae</taxon>
        <taxon>Paenibacillus</taxon>
    </lineage>
</organism>
<evidence type="ECO:0000313" key="2">
    <source>
        <dbReference type="Proteomes" id="UP000186058"/>
    </source>
</evidence>
<sequence>MTASIGSTELYNRAIDVGGPDSMTCKEMMIQTAEVMHKKRKLVDIPFLTINLSRLWVSQKAGIPPASRFTGMHHCDS</sequence>
<evidence type="ECO:0000313" key="1">
    <source>
        <dbReference type="EMBL" id="OKP82035.1"/>
    </source>
</evidence>
<reference evidence="1 2" key="1">
    <citation type="submission" date="2016-03" db="EMBL/GenBank/DDBJ databases">
        <authorList>
            <person name="Sant'Anna F.H."/>
            <person name="Ambrosini A."/>
            <person name="Souza R."/>
            <person name="Bach E."/>
            <person name="Fernandes G."/>
            <person name="Balsanelli E."/>
            <person name="Baura V.A."/>
            <person name="Souza E.M."/>
            <person name="Passaglia L."/>
        </authorList>
    </citation>
    <scope>NUCLEOTIDE SEQUENCE [LARGE SCALE GENOMIC DNA]</scope>
    <source>
        <strain evidence="1 2">P26E</strain>
    </source>
</reference>
<name>A0ABX3EK06_9BACL</name>
<dbReference type="Proteomes" id="UP000186058">
    <property type="component" value="Unassembled WGS sequence"/>
</dbReference>
<protein>
    <submittedName>
        <fullName evidence="1">Uncharacterized protein</fullName>
    </submittedName>
</protein>
<comment type="caution">
    <text evidence="1">The sequence shown here is derived from an EMBL/GenBank/DDBJ whole genome shotgun (WGS) entry which is preliminary data.</text>
</comment>
<dbReference type="RefSeq" id="WP_074108796.1">
    <property type="nucleotide sequence ID" value="NZ_LVWI01000070.1"/>
</dbReference>
<accession>A0ABX3EK06</accession>
<gene>
    <name evidence="1" type="ORF">A3844_24585</name>
</gene>
<dbReference type="EMBL" id="LVWI01000070">
    <property type="protein sequence ID" value="OKP82035.1"/>
    <property type="molecule type" value="Genomic_DNA"/>
</dbReference>